<protein>
    <submittedName>
        <fullName evidence="1">Uncharacterized protein</fullName>
    </submittedName>
</protein>
<dbReference type="OrthoDB" id="5347061at2759"/>
<accession>A0A3E2GS34</accession>
<sequence length="247" mass="27367">MILQTVTRKALRTDSPASASKEVKAKAPPVSSDKIIKIWDNLSYQEIEIPTGPTSVASSRSVKSEGCIVVRAINAMPLMFFGYAGSTATKSPFRRPLQYRAPSWSWASVDTEIKYNWPLESDRIVAEVVEVHVVSEGQDPCGRVKSGWAKVQAPLCRLEPIAERQQRRPFSTRVEAHTGSAVRTGLAFFDQDPVFPSFALHLDHETAIVLRIAEPPHRERIVNGQWMAEKNGTEFISPCPNAQVAGQ</sequence>
<evidence type="ECO:0000313" key="1">
    <source>
        <dbReference type="EMBL" id="RFU23919.1"/>
    </source>
</evidence>
<dbReference type="AlphaFoldDB" id="A0A3E2GS34"/>
<gene>
    <name evidence="1" type="ORF">B7463_g12420</name>
</gene>
<feature type="non-terminal residue" evidence="1">
    <location>
        <position position="247"/>
    </location>
</feature>
<keyword evidence="2" id="KW-1185">Reference proteome</keyword>
<dbReference type="Proteomes" id="UP000258309">
    <property type="component" value="Unassembled WGS sequence"/>
</dbReference>
<reference evidence="1 2" key="1">
    <citation type="submission" date="2018-05" db="EMBL/GenBank/DDBJ databases">
        <title>Draft genome sequence of Scytalidium lignicola DSM 105466, a ubiquitous saprotrophic fungus.</title>
        <authorList>
            <person name="Buettner E."/>
            <person name="Gebauer A.M."/>
            <person name="Hofrichter M."/>
            <person name="Liers C."/>
            <person name="Kellner H."/>
        </authorList>
    </citation>
    <scope>NUCLEOTIDE SEQUENCE [LARGE SCALE GENOMIC DNA]</scope>
    <source>
        <strain evidence="1 2">DSM 105466</strain>
    </source>
</reference>
<proteinExistence type="predicted"/>
<organism evidence="1 2">
    <name type="scientific">Scytalidium lignicola</name>
    <name type="common">Hyphomycete</name>
    <dbReference type="NCBI Taxonomy" id="5539"/>
    <lineage>
        <taxon>Eukaryota</taxon>
        <taxon>Fungi</taxon>
        <taxon>Dikarya</taxon>
        <taxon>Ascomycota</taxon>
        <taxon>Pezizomycotina</taxon>
        <taxon>Leotiomycetes</taxon>
        <taxon>Leotiomycetes incertae sedis</taxon>
        <taxon>Scytalidium</taxon>
    </lineage>
</organism>
<evidence type="ECO:0000313" key="2">
    <source>
        <dbReference type="Proteomes" id="UP000258309"/>
    </source>
</evidence>
<feature type="non-terminal residue" evidence="1">
    <location>
        <position position="1"/>
    </location>
</feature>
<name>A0A3E2GS34_SCYLI</name>
<dbReference type="EMBL" id="NCSJ02000561">
    <property type="protein sequence ID" value="RFU23919.1"/>
    <property type="molecule type" value="Genomic_DNA"/>
</dbReference>
<comment type="caution">
    <text evidence="1">The sequence shown here is derived from an EMBL/GenBank/DDBJ whole genome shotgun (WGS) entry which is preliminary data.</text>
</comment>